<dbReference type="Proteomes" id="UP000002668">
    <property type="component" value="Genome"/>
</dbReference>
<dbReference type="EMBL" id="FP929138">
    <property type="protein sequence ID" value="CBY00981.1"/>
    <property type="molecule type" value="Genomic_DNA"/>
</dbReference>
<dbReference type="InParanoid" id="E5ABE0"/>
<accession>E5ABE0</accession>
<reference evidence="2" key="1">
    <citation type="journal article" date="2011" name="Nat. Commun.">
        <title>Effector diversification within compartments of the Leptosphaeria maculans genome affected by Repeat-Induced Point mutations.</title>
        <authorList>
            <person name="Rouxel T."/>
            <person name="Grandaubert J."/>
            <person name="Hane J.K."/>
            <person name="Hoede C."/>
            <person name="van de Wouw A.P."/>
            <person name="Couloux A."/>
            <person name="Dominguez V."/>
            <person name="Anthouard V."/>
            <person name="Bally P."/>
            <person name="Bourras S."/>
            <person name="Cozijnsen A.J."/>
            <person name="Ciuffetti L.M."/>
            <person name="Degrave A."/>
            <person name="Dilmaghani A."/>
            <person name="Duret L."/>
            <person name="Fudal I."/>
            <person name="Goodwin S.B."/>
            <person name="Gout L."/>
            <person name="Glaser N."/>
            <person name="Linglin J."/>
            <person name="Kema G.H.J."/>
            <person name="Lapalu N."/>
            <person name="Lawrence C.B."/>
            <person name="May K."/>
            <person name="Meyer M."/>
            <person name="Ollivier B."/>
            <person name="Poulain J."/>
            <person name="Schoch C.L."/>
            <person name="Simon A."/>
            <person name="Spatafora J.W."/>
            <person name="Stachowiak A."/>
            <person name="Turgeon B.G."/>
            <person name="Tyler B.M."/>
            <person name="Vincent D."/>
            <person name="Weissenbach J."/>
            <person name="Amselem J."/>
            <person name="Quesneville H."/>
            <person name="Oliver R.P."/>
            <person name="Wincker P."/>
            <person name="Balesdent M.-H."/>
            <person name="Howlett B.J."/>
        </authorList>
    </citation>
    <scope>NUCLEOTIDE SEQUENCE [LARGE SCALE GENOMIC DNA]</scope>
    <source>
        <strain evidence="2">JN3 / isolate v23.1.3 / race Av1-4-5-6-7-8</strain>
    </source>
</reference>
<organism evidence="2">
    <name type="scientific">Leptosphaeria maculans (strain JN3 / isolate v23.1.3 / race Av1-4-5-6-7-8)</name>
    <name type="common">Blackleg fungus</name>
    <name type="synonym">Phoma lingam</name>
    <dbReference type="NCBI Taxonomy" id="985895"/>
    <lineage>
        <taxon>Eukaryota</taxon>
        <taxon>Fungi</taxon>
        <taxon>Dikarya</taxon>
        <taxon>Ascomycota</taxon>
        <taxon>Pezizomycotina</taxon>
        <taxon>Dothideomycetes</taxon>
        <taxon>Pleosporomycetidae</taxon>
        <taxon>Pleosporales</taxon>
        <taxon>Pleosporineae</taxon>
        <taxon>Leptosphaeriaceae</taxon>
        <taxon>Plenodomus</taxon>
        <taxon>Plenodomus lingam/Leptosphaeria maculans species complex</taxon>
    </lineage>
</organism>
<dbReference type="VEuPathDB" id="FungiDB:LEMA_uP021110.1"/>
<gene>
    <name evidence="1" type="ORF">LEMA_uP021110.1</name>
</gene>
<evidence type="ECO:0000313" key="2">
    <source>
        <dbReference type="Proteomes" id="UP000002668"/>
    </source>
</evidence>
<name>E5ABE0_LEPMJ</name>
<keyword evidence="2" id="KW-1185">Reference proteome</keyword>
<proteinExistence type="predicted"/>
<sequence length="67" mass="7673">MSYVYTSKQFFTVVTVRYWKVSLLGMIQKPHSHSRIACKSSVRLLRLFLGDPARIERVLDAEPSDGS</sequence>
<protein>
    <submittedName>
        <fullName evidence="1">Predicted protein</fullName>
    </submittedName>
</protein>
<dbReference type="HOGENOM" id="CLU_2812874_0_0_1"/>
<dbReference type="AlphaFoldDB" id="E5ABE0"/>
<evidence type="ECO:0000313" key="1">
    <source>
        <dbReference type="EMBL" id="CBY00981.1"/>
    </source>
</evidence>